<evidence type="ECO:0000313" key="2">
    <source>
        <dbReference type="EMBL" id="AAS06866.1"/>
    </source>
</evidence>
<keyword evidence="3" id="KW-1185">Reference proteome</keyword>
<sequence>MMTPSYPWGDDRGQLAQQLRLRYHTLRRRRARRLCHSFERVGVRTAPERLREMLAGAPLAAHEVINVNFALIAIQLNREARVARYRRLRQRGARSLMFAGLIMVVINFLMCMAYLLLNLAEPAAPL</sequence>
<gene>
    <name evidence="2" type="ordered locus">MAP_4316</name>
</gene>
<evidence type="ECO:0000256" key="1">
    <source>
        <dbReference type="SAM" id="Phobius"/>
    </source>
</evidence>
<dbReference type="HOGENOM" id="CLU_161978_0_0_11"/>
<dbReference type="AlphaFoldDB" id="Q73RW2"/>
<accession>Q73RW2</accession>
<dbReference type="Proteomes" id="UP000000580">
    <property type="component" value="Chromosome"/>
</dbReference>
<dbReference type="KEGG" id="mpa:MAP_4316"/>
<keyword evidence="1" id="KW-0812">Transmembrane</keyword>
<feature type="transmembrane region" description="Helical" evidence="1">
    <location>
        <begin position="95"/>
        <end position="117"/>
    </location>
</feature>
<dbReference type="EMBL" id="AE016958">
    <property type="protein sequence ID" value="AAS06866.1"/>
    <property type="molecule type" value="Genomic_DNA"/>
</dbReference>
<keyword evidence="1" id="KW-1133">Transmembrane helix</keyword>
<reference evidence="2 3" key="1">
    <citation type="journal article" date="2005" name="Proc. Natl. Acad. Sci. U.S.A.">
        <title>The complete genome sequence of Mycobacterium avium subspecies paratuberculosis.</title>
        <authorList>
            <person name="Li L."/>
            <person name="Bannantine J.P."/>
            <person name="Zhang Q."/>
            <person name="Amonsin A."/>
            <person name="May B.J."/>
            <person name="Alt D."/>
            <person name="Banerji N."/>
            <person name="Kanjilal S."/>
            <person name="Kapur V."/>
        </authorList>
    </citation>
    <scope>NUCLEOTIDE SEQUENCE [LARGE SCALE GENOMIC DNA]</scope>
    <source>
        <strain evidence="3">ATCC BAA-968 / K-10</strain>
    </source>
</reference>
<dbReference type="STRING" id="262316.MAP_4316"/>
<name>Q73RW2_MYCPA</name>
<protein>
    <submittedName>
        <fullName evidence="2">Uncharacterized protein</fullName>
    </submittedName>
</protein>
<dbReference type="eggNOG" id="ENOG5031PDG">
    <property type="taxonomic scope" value="Bacteria"/>
</dbReference>
<keyword evidence="1" id="KW-0472">Membrane</keyword>
<evidence type="ECO:0000313" key="3">
    <source>
        <dbReference type="Proteomes" id="UP000000580"/>
    </source>
</evidence>
<proteinExistence type="predicted"/>
<organism evidence="2 3">
    <name type="scientific">Mycolicibacterium paratuberculosis (strain ATCC BAA-968 / K-10)</name>
    <name type="common">Mycobacterium paratuberculosis</name>
    <dbReference type="NCBI Taxonomy" id="262316"/>
    <lineage>
        <taxon>Bacteria</taxon>
        <taxon>Bacillati</taxon>
        <taxon>Actinomycetota</taxon>
        <taxon>Actinomycetes</taxon>
        <taxon>Mycobacteriales</taxon>
        <taxon>Mycobacteriaceae</taxon>
        <taxon>Mycobacterium</taxon>
        <taxon>Mycobacterium avium complex (MAC)</taxon>
    </lineage>
</organism>